<comment type="caution">
    <text evidence="2">The sequence shown here is derived from an EMBL/GenBank/DDBJ whole genome shotgun (WGS) entry which is preliminary data.</text>
</comment>
<dbReference type="EMBL" id="QJNU01000161">
    <property type="protein sequence ID" value="RYP05712.1"/>
    <property type="molecule type" value="Genomic_DNA"/>
</dbReference>
<evidence type="ECO:0000313" key="3">
    <source>
        <dbReference type="Proteomes" id="UP000293360"/>
    </source>
</evidence>
<name>A0A4Q4THL6_9PEZI</name>
<sequence length="108" mass="12030">MSMSAQAPKGNEQEKPTYKPQLDQAAREARSPGGERQPGLAQKSKTPSVTEHVPGVAKILGTGAQDKPEEKPPAPHLPPKRPEHDPHIEEFVRDQHRSRHQHLEFDNP</sequence>
<dbReference type="AlphaFoldDB" id="A0A4Q4THL6"/>
<dbReference type="OrthoDB" id="3436397at2759"/>
<gene>
    <name evidence="2" type="ORF">DL764_003637</name>
</gene>
<proteinExistence type="predicted"/>
<feature type="compositionally biased region" description="Basic and acidic residues" evidence="1">
    <location>
        <begin position="80"/>
        <end position="108"/>
    </location>
</feature>
<evidence type="ECO:0000313" key="2">
    <source>
        <dbReference type="EMBL" id="RYP05712.1"/>
    </source>
</evidence>
<dbReference type="Proteomes" id="UP000293360">
    <property type="component" value="Unassembled WGS sequence"/>
</dbReference>
<protein>
    <submittedName>
        <fullName evidence="2">Uncharacterized protein</fullName>
    </submittedName>
</protein>
<feature type="region of interest" description="Disordered" evidence="1">
    <location>
        <begin position="1"/>
        <end position="108"/>
    </location>
</feature>
<organism evidence="2 3">
    <name type="scientific">Monosporascus ibericus</name>
    <dbReference type="NCBI Taxonomy" id="155417"/>
    <lineage>
        <taxon>Eukaryota</taxon>
        <taxon>Fungi</taxon>
        <taxon>Dikarya</taxon>
        <taxon>Ascomycota</taxon>
        <taxon>Pezizomycotina</taxon>
        <taxon>Sordariomycetes</taxon>
        <taxon>Xylariomycetidae</taxon>
        <taxon>Xylariales</taxon>
        <taxon>Xylariales incertae sedis</taxon>
        <taxon>Monosporascus</taxon>
    </lineage>
</organism>
<keyword evidence="3" id="KW-1185">Reference proteome</keyword>
<reference evidence="2 3" key="1">
    <citation type="submission" date="2018-06" db="EMBL/GenBank/DDBJ databases">
        <title>Complete Genomes of Monosporascus.</title>
        <authorList>
            <person name="Robinson A.J."/>
            <person name="Natvig D.O."/>
        </authorList>
    </citation>
    <scope>NUCLEOTIDE SEQUENCE [LARGE SCALE GENOMIC DNA]</scope>
    <source>
        <strain evidence="2 3">CBS 110550</strain>
    </source>
</reference>
<evidence type="ECO:0000256" key="1">
    <source>
        <dbReference type="SAM" id="MobiDB-lite"/>
    </source>
</evidence>
<accession>A0A4Q4THL6</accession>